<dbReference type="Pfam" id="PF00728">
    <property type="entry name" value="Glyco_hydro_20"/>
    <property type="match status" value="1"/>
</dbReference>
<name>A0A9N8HQ27_9STRA</name>
<dbReference type="GO" id="GO:0030203">
    <property type="term" value="P:glycosaminoglycan metabolic process"/>
    <property type="evidence" value="ECO:0007669"/>
    <property type="project" value="TreeGrafter"/>
</dbReference>
<dbReference type="PRINTS" id="PR00738">
    <property type="entry name" value="GLHYDRLASE20"/>
</dbReference>
<dbReference type="PANTHER" id="PTHR22600:SF21">
    <property type="entry name" value="BETA-HEXOSAMINIDASE A"/>
    <property type="match status" value="1"/>
</dbReference>
<dbReference type="EC" id="3.2.1.52" evidence="3"/>
<feature type="domain" description="Glycoside hydrolase family 20 catalytic" evidence="6">
    <location>
        <begin position="47"/>
        <end position="216"/>
    </location>
</feature>
<dbReference type="OrthoDB" id="44496at2759"/>
<dbReference type="GO" id="GO:0004563">
    <property type="term" value="F:beta-N-acetylhexosaminidase activity"/>
    <property type="evidence" value="ECO:0007669"/>
    <property type="project" value="UniProtKB-EC"/>
</dbReference>
<dbReference type="InterPro" id="IPR025705">
    <property type="entry name" value="Beta_hexosaminidase_sua/sub"/>
</dbReference>
<dbReference type="AlphaFoldDB" id="A0A9N8HQ27"/>
<keyword evidence="8" id="KW-1185">Reference proteome</keyword>
<dbReference type="InterPro" id="IPR015883">
    <property type="entry name" value="Glyco_hydro_20_cat"/>
</dbReference>
<comment type="similarity">
    <text evidence="2">Belongs to the glycosyl hydrolase 20 family.</text>
</comment>
<dbReference type="PANTHER" id="PTHR22600">
    <property type="entry name" value="BETA-HEXOSAMINIDASE"/>
    <property type="match status" value="1"/>
</dbReference>
<evidence type="ECO:0000256" key="4">
    <source>
        <dbReference type="ARBA" id="ARBA00022801"/>
    </source>
</evidence>
<evidence type="ECO:0000256" key="2">
    <source>
        <dbReference type="ARBA" id="ARBA00006285"/>
    </source>
</evidence>
<organism evidence="7 8">
    <name type="scientific">Seminavis robusta</name>
    <dbReference type="NCBI Taxonomy" id="568900"/>
    <lineage>
        <taxon>Eukaryota</taxon>
        <taxon>Sar</taxon>
        <taxon>Stramenopiles</taxon>
        <taxon>Ochrophyta</taxon>
        <taxon>Bacillariophyta</taxon>
        <taxon>Bacillariophyceae</taxon>
        <taxon>Bacillariophycidae</taxon>
        <taxon>Naviculales</taxon>
        <taxon>Naviculaceae</taxon>
        <taxon>Seminavis</taxon>
    </lineage>
</organism>
<comment type="catalytic activity">
    <reaction evidence="1">
        <text>Hydrolysis of terminal non-reducing N-acetyl-D-hexosamine residues in N-acetyl-beta-D-hexosaminides.</text>
        <dbReference type="EC" id="3.2.1.52"/>
    </reaction>
</comment>
<reference evidence="7" key="1">
    <citation type="submission" date="2020-06" db="EMBL/GenBank/DDBJ databases">
        <authorList>
            <consortium name="Plant Systems Biology data submission"/>
        </authorList>
    </citation>
    <scope>NUCLEOTIDE SEQUENCE</scope>
    <source>
        <strain evidence="7">D6</strain>
    </source>
</reference>
<dbReference type="EMBL" id="CAICTM010000945">
    <property type="protein sequence ID" value="CAB9518593.1"/>
    <property type="molecule type" value="Genomic_DNA"/>
</dbReference>
<dbReference type="InterPro" id="IPR017853">
    <property type="entry name" value="GH"/>
</dbReference>
<dbReference type="Gene3D" id="3.20.20.80">
    <property type="entry name" value="Glycosidases"/>
    <property type="match status" value="2"/>
</dbReference>
<sequence length="882" mass="100133">MDYDQIAIDRYHNALELISKNETIRSRIDPLLTRNKIVRVPFHPTVEYLGVLVDGGRHYFPMDWIKELIVYLHQLRYNMIHLRLTDDQAFNLQLVSHPELANPSATSIDPNNKTDRGKFYTADELRELVAFAKEHDIDIIPEINVPGHAGAWTGIPNMTVPCALFICNKGYGIPLNIHHPQIKKILKDILGEVIDIFDNPPFLHLGGDEVNMAKDCFAEAGMQPFEYGSFERMLQEILAELGFPEDRVVRWEETPQLSNDFDASRPRPSFRAGDMEHYWHDPPGIRTGLGGMVMDSISKPPSKPFFVSRKLYMDTNHDSGAIQVYNSTVDNLQLDKGPAYFPLGVIAGAFELDPNTWVHRNVAARLIAVAMGAAQLDLNSTMEVLAFYNHTCRETLELDPVLCDLQGYTAATLYDYRNTWQLGQNLCRSSMCERLTKQVQTPSMRPKGNRRDRALQEANDYLWKTMNKPLFNKTLLMKQESDVLSRRHGRVQTGVILDLVNGMQPVNQTKALLQNYLAPLGISLLQLRLLDNNAFALQLDIVKGVGHSILVNTTNALLKASELASLVQLSHQLGIQAFPEISVSTNAGGWASSGIVVKCPATYCDEESDVLGPIAVDVRRPDSLTILYAAIRELLFIFSSVNGTTAGNSTKNLLLHLGSDERQASDSCFQEEARSEGSSYSILADFEQELTRIMQEMVGFPVRNIVRWENAEKERYKDRTGDVTHYPSSYPFEPPRVRDNEPFFVTIDILAQSSIYEIYQNTLTLVKLEPLAVFLELRRLDRGTWRDYQMEMRLAAFLMATGSSIPEYEDESFVFLEQVSQTCQNLGYENCEVTRSWRLRQWFGQSESKPAYFIESKRVRDGICEELTDSRTLRKVRSEFLA</sequence>
<dbReference type="Proteomes" id="UP001153069">
    <property type="component" value="Unassembled WGS sequence"/>
</dbReference>
<proteinExistence type="inferred from homology"/>
<dbReference type="GO" id="GO:0016020">
    <property type="term" value="C:membrane"/>
    <property type="evidence" value="ECO:0007669"/>
    <property type="project" value="TreeGrafter"/>
</dbReference>
<dbReference type="GO" id="GO:0005975">
    <property type="term" value="P:carbohydrate metabolic process"/>
    <property type="evidence" value="ECO:0007669"/>
    <property type="project" value="InterPro"/>
</dbReference>
<evidence type="ECO:0000313" key="8">
    <source>
        <dbReference type="Proteomes" id="UP001153069"/>
    </source>
</evidence>
<comment type="caution">
    <text evidence="7">The sequence shown here is derived from an EMBL/GenBank/DDBJ whole genome shotgun (WGS) entry which is preliminary data.</text>
</comment>
<evidence type="ECO:0000256" key="5">
    <source>
        <dbReference type="PIRSR" id="PIRSR625705-1"/>
    </source>
</evidence>
<protein>
    <recommendedName>
        <fullName evidence="3">beta-N-acetylhexosaminidase</fullName>
        <ecNumber evidence="3">3.2.1.52</ecNumber>
    </recommendedName>
</protein>
<feature type="active site" description="Proton donor" evidence="5">
    <location>
        <position position="209"/>
    </location>
</feature>
<gene>
    <name evidence="7" type="ORF">SEMRO_947_G223410.2</name>
</gene>
<evidence type="ECO:0000259" key="6">
    <source>
        <dbReference type="Pfam" id="PF00728"/>
    </source>
</evidence>
<evidence type="ECO:0000256" key="1">
    <source>
        <dbReference type="ARBA" id="ARBA00001231"/>
    </source>
</evidence>
<keyword evidence="4" id="KW-0378">Hydrolase</keyword>
<evidence type="ECO:0000256" key="3">
    <source>
        <dbReference type="ARBA" id="ARBA00012663"/>
    </source>
</evidence>
<dbReference type="SUPFAM" id="SSF51445">
    <property type="entry name" value="(Trans)glycosidases"/>
    <property type="match status" value="2"/>
</dbReference>
<accession>A0A9N8HQ27</accession>
<evidence type="ECO:0000313" key="7">
    <source>
        <dbReference type="EMBL" id="CAB9518593.1"/>
    </source>
</evidence>